<dbReference type="EMBL" id="VLLB01000001">
    <property type="protein sequence ID" value="TWI69038.1"/>
    <property type="molecule type" value="Genomic_DNA"/>
</dbReference>
<dbReference type="SUPFAM" id="SSF53335">
    <property type="entry name" value="S-adenosyl-L-methionine-dependent methyltransferases"/>
    <property type="match status" value="1"/>
</dbReference>
<dbReference type="PRINTS" id="PR00505">
    <property type="entry name" value="D12N6MTFRASE"/>
</dbReference>
<reference evidence="4 5" key="1">
    <citation type="journal article" date="2015" name="Stand. Genomic Sci.">
        <title>Genomic Encyclopedia of Bacterial and Archaeal Type Strains, Phase III: the genomes of soil and plant-associated and newly described type strains.</title>
        <authorList>
            <person name="Whitman W.B."/>
            <person name="Woyke T."/>
            <person name="Klenk H.P."/>
            <person name="Zhou Y."/>
            <person name="Lilburn T.G."/>
            <person name="Beck B.J."/>
            <person name="De Vos P."/>
            <person name="Vandamme P."/>
            <person name="Eisen J.A."/>
            <person name="Garrity G."/>
            <person name="Hugenholtz P."/>
            <person name="Kyrpides N.C."/>
        </authorList>
    </citation>
    <scope>NUCLEOTIDE SEQUENCE [LARGE SCALE GENOMIC DNA]</scope>
    <source>
        <strain evidence="4 5">CGMCC 1.10822</strain>
    </source>
</reference>
<evidence type="ECO:0000256" key="3">
    <source>
        <dbReference type="ARBA" id="ARBA00022691"/>
    </source>
</evidence>
<dbReference type="Proteomes" id="UP000318431">
    <property type="component" value="Unassembled WGS sequence"/>
</dbReference>
<dbReference type="AlphaFoldDB" id="A0A562RIY7"/>
<keyword evidence="1 4" id="KW-0489">Methyltransferase</keyword>
<gene>
    <name evidence="4" type="ORF">IP91_00103</name>
</gene>
<accession>A0A562RIY7</accession>
<dbReference type="RefSeq" id="WP_145646731.1">
    <property type="nucleotide sequence ID" value="NZ_VLLB01000001.1"/>
</dbReference>
<keyword evidence="3" id="KW-0949">S-adenosyl-L-methionine</keyword>
<dbReference type="GO" id="GO:0006298">
    <property type="term" value="P:mismatch repair"/>
    <property type="evidence" value="ECO:0007669"/>
    <property type="project" value="TreeGrafter"/>
</dbReference>
<comment type="caution">
    <text evidence="4">The sequence shown here is derived from an EMBL/GenBank/DDBJ whole genome shotgun (WGS) entry which is preliminary data.</text>
</comment>
<dbReference type="PANTHER" id="PTHR30481:SF4">
    <property type="entry name" value="SITE-SPECIFIC DNA-METHYLTRANSFERASE (ADENINE-SPECIFIC)"/>
    <property type="match status" value="1"/>
</dbReference>
<dbReference type="GO" id="GO:1904047">
    <property type="term" value="F:S-adenosyl-L-methionine binding"/>
    <property type="evidence" value="ECO:0007669"/>
    <property type="project" value="TreeGrafter"/>
</dbReference>
<organism evidence="4 5">
    <name type="scientific">Pseudoduganella lurida</name>
    <dbReference type="NCBI Taxonomy" id="1036180"/>
    <lineage>
        <taxon>Bacteria</taxon>
        <taxon>Pseudomonadati</taxon>
        <taxon>Pseudomonadota</taxon>
        <taxon>Betaproteobacteria</taxon>
        <taxon>Burkholderiales</taxon>
        <taxon>Oxalobacteraceae</taxon>
        <taxon>Telluria group</taxon>
        <taxon>Pseudoduganella</taxon>
    </lineage>
</organism>
<dbReference type="Pfam" id="PF02086">
    <property type="entry name" value="MethyltransfD12"/>
    <property type="match status" value="1"/>
</dbReference>
<dbReference type="Gene3D" id="3.40.50.150">
    <property type="entry name" value="Vaccinia Virus protein VP39"/>
    <property type="match status" value="2"/>
</dbReference>
<dbReference type="PANTHER" id="PTHR30481">
    <property type="entry name" value="DNA ADENINE METHYLASE"/>
    <property type="match status" value="1"/>
</dbReference>
<proteinExistence type="predicted"/>
<dbReference type="GO" id="GO:0032259">
    <property type="term" value="P:methylation"/>
    <property type="evidence" value="ECO:0007669"/>
    <property type="project" value="UniProtKB-KW"/>
</dbReference>
<keyword evidence="2" id="KW-0808">Transferase</keyword>
<dbReference type="GO" id="GO:0009307">
    <property type="term" value="P:DNA restriction-modification system"/>
    <property type="evidence" value="ECO:0007669"/>
    <property type="project" value="InterPro"/>
</dbReference>
<evidence type="ECO:0000256" key="2">
    <source>
        <dbReference type="ARBA" id="ARBA00022679"/>
    </source>
</evidence>
<dbReference type="InterPro" id="IPR029063">
    <property type="entry name" value="SAM-dependent_MTases_sf"/>
</dbReference>
<sequence>MTTTNAIEAPARPVLRYHGGKFRLAPWILSFFPRHTVYVEPFGGAASILLQKPRVGAECYNDLDSTVVNLFRILRDPALALELQHLVEMTPFARDEFDWAYEPAVSDMDLAHKTIIKSFMGHGSDSATRSCRTGFRSKLTDGRVLPAVEYSTWSHAIPDFTRRLRGVVIENRNAFEVIERMDSPSTLIYADPPYCHSTRSAIMGRSAKTHGYRHEMSDDDHRQLAAVLHAAQGMVVLSGYPSDLYDRELYPDWIRHERRHVADGGRMRMEVVWINQACASALEQQAAQQRMFV</sequence>
<dbReference type="PIRSF" id="PIRSF000398">
    <property type="entry name" value="M_m6A_EcoRV"/>
    <property type="match status" value="1"/>
</dbReference>
<evidence type="ECO:0000313" key="4">
    <source>
        <dbReference type="EMBL" id="TWI69038.1"/>
    </source>
</evidence>
<protein>
    <submittedName>
        <fullName evidence="4">DNA adenine methylase</fullName>
    </submittedName>
</protein>
<dbReference type="InterPro" id="IPR012327">
    <property type="entry name" value="MeTrfase_D12"/>
</dbReference>
<dbReference type="OrthoDB" id="9805629at2"/>
<dbReference type="InterPro" id="IPR012263">
    <property type="entry name" value="M_m6A_EcoRV"/>
</dbReference>
<dbReference type="GO" id="GO:0009007">
    <property type="term" value="F:site-specific DNA-methyltransferase (adenine-specific) activity"/>
    <property type="evidence" value="ECO:0007669"/>
    <property type="project" value="UniProtKB-EC"/>
</dbReference>
<name>A0A562RIY7_9BURK</name>
<evidence type="ECO:0000256" key="1">
    <source>
        <dbReference type="ARBA" id="ARBA00022603"/>
    </source>
</evidence>
<keyword evidence="5" id="KW-1185">Reference proteome</keyword>
<dbReference type="GO" id="GO:0043565">
    <property type="term" value="F:sequence-specific DNA binding"/>
    <property type="evidence" value="ECO:0007669"/>
    <property type="project" value="TreeGrafter"/>
</dbReference>
<evidence type="ECO:0000313" key="5">
    <source>
        <dbReference type="Proteomes" id="UP000318431"/>
    </source>
</evidence>